<dbReference type="EMBL" id="KL197779">
    <property type="protein sequence ID" value="KDQ49617.1"/>
    <property type="molecule type" value="Genomic_DNA"/>
</dbReference>
<dbReference type="InParanoid" id="A0A067PF10"/>
<sequence length="727" mass="81586">MDGYYYRSSSLDNALTNQHSLPSFSDLTNPSYAPILTSPSNDDRKLLEELEGDGPVRSSRLYCLWNTLRHFSHMEDHDWIPGVLVRILEGNDSDLDVWLWADGDEKWVEEIGAQQIILGFNWSWFDGWMTDQFRRDAAAALHRHFQVTSSSLPRDRTTNVELLARQCRVQGVPDRGIRLATISWILLTSNTVASREVECGLRPARTFQLFEHFLRGSFDSGPPHETFDKFCKQMDLMGHTCHLSYAKECLPIWCNVMILLSQKSEVGVVCLNRADCPARDQPASPFFNFPDDFKHQETVFPDKRPVDHQGFLHPDILYGALAVSLSLDHRDIQDIPWRLAKIFTIETWDSCSEALRKHLTIEAPSPWYLAWVNSYPEEWRSDIYLLKKESIGSLQESIRCCISTSSLSSTSINHCTLLGAVVWIALDGGFYWKKNTKLLGWFVMVSEIINCFPGLPAIKSTSAMVSLYQQIKESRVICSKSHNAPFFDLYVSVMALLNELEVSEFLKEGADNYKWKCVQCYAATFRWSQVTKDSSPTSSRGSSPESDQQASGVPNSLGPVTTDPPSINIPTSSQTAVDSTFYAPEIRHESSALGGLSLPQQWADPVYSSVFLAGRGNSMALQTSIIATHEVYSMLPTPPFRSGDQEIQEHPMDLYEDPFSNWADLAVDGTSATQFPPPTNNPIQAGSVDTVGTISALLTDPKLSLTELQALLNGTLRELVYVLAILH</sequence>
<dbReference type="Proteomes" id="UP000027265">
    <property type="component" value="Unassembled WGS sequence"/>
</dbReference>
<dbReference type="AlphaFoldDB" id="A0A067PF10"/>
<protein>
    <submittedName>
        <fullName evidence="2">Uncharacterized protein</fullName>
    </submittedName>
</protein>
<dbReference type="OrthoDB" id="2686862at2759"/>
<dbReference type="HOGENOM" id="CLU_018452_0_0_1"/>
<accession>A0A067PF10</accession>
<feature type="region of interest" description="Disordered" evidence="1">
    <location>
        <begin position="532"/>
        <end position="573"/>
    </location>
</feature>
<organism evidence="2 3">
    <name type="scientific">Jaapia argillacea MUCL 33604</name>
    <dbReference type="NCBI Taxonomy" id="933084"/>
    <lineage>
        <taxon>Eukaryota</taxon>
        <taxon>Fungi</taxon>
        <taxon>Dikarya</taxon>
        <taxon>Basidiomycota</taxon>
        <taxon>Agaricomycotina</taxon>
        <taxon>Agaricomycetes</taxon>
        <taxon>Agaricomycetidae</taxon>
        <taxon>Jaapiales</taxon>
        <taxon>Jaapiaceae</taxon>
        <taxon>Jaapia</taxon>
    </lineage>
</organism>
<evidence type="ECO:0000256" key="1">
    <source>
        <dbReference type="SAM" id="MobiDB-lite"/>
    </source>
</evidence>
<feature type="compositionally biased region" description="Low complexity" evidence="1">
    <location>
        <begin position="534"/>
        <end position="546"/>
    </location>
</feature>
<proteinExistence type="predicted"/>
<reference evidence="3" key="1">
    <citation type="journal article" date="2014" name="Proc. Natl. Acad. Sci. U.S.A.">
        <title>Extensive sampling of basidiomycete genomes demonstrates inadequacy of the white-rot/brown-rot paradigm for wood decay fungi.</title>
        <authorList>
            <person name="Riley R."/>
            <person name="Salamov A.A."/>
            <person name="Brown D.W."/>
            <person name="Nagy L.G."/>
            <person name="Floudas D."/>
            <person name="Held B.W."/>
            <person name="Levasseur A."/>
            <person name="Lombard V."/>
            <person name="Morin E."/>
            <person name="Otillar R."/>
            <person name="Lindquist E.A."/>
            <person name="Sun H."/>
            <person name="LaButti K.M."/>
            <person name="Schmutz J."/>
            <person name="Jabbour D."/>
            <person name="Luo H."/>
            <person name="Baker S.E."/>
            <person name="Pisabarro A.G."/>
            <person name="Walton J.D."/>
            <person name="Blanchette R.A."/>
            <person name="Henrissat B."/>
            <person name="Martin F."/>
            <person name="Cullen D."/>
            <person name="Hibbett D.S."/>
            <person name="Grigoriev I.V."/>
        </authorList>
    </citation>
    <scope>NUCLEOTIDE SEQUENCE [LARGE SCALE GENOMIC DNA]</scope>
    <source>
        <strain evidence="3">MUCL 33604</strain>
    </source>
</reference>
<feature type="compositionally biased region" description="Polar residues" evidence="1">
    <location>
        <begin position="563"/>
        <end position="573"/>
    </location>
</feature>
<name>A0A067PF10_9AGAM</name>
<evidence type="ECO:0000313" key="2">
    <source>
        <dbReference type="EMBL" id="KDQ49617.1"/>
    </source>
</evidence>
<evidence type="ECO:0000313" key="3">
    <source>
        <dbReference type="Proteomes" id="UP000027265"/>
    </source>
</evidence>
<keyword evidence="3" id="KW-1185">Reference proteome</keyword>
<gene>
    <name evidence="2" type="ORF">JAAARDRAFT_639064</name>
</gene>